<reference evidence="1" key="1">
    <citation type="submission" date="2015-07" db="EMBL/GenBank/DDBJ databases">
        <title>MeaNS - Measles Nucleotide Surveillance Program.</title>
        <authorList>
            <person name="Tran T."/>
            <person name="Druce J."/>
        </authorList>
    </citation>
    <scope>NUCLEOTIDE SEQUENCE</scope>
    <source>
        <strain evidence="1">UCB-OBI-ISO-001</strain>
        <tissue evidence="1">Gonad</tissue>
    </source>
</reference>
<name>A0A0L8H984_OCTBM</name>
<evidence type="ECO:0000313" key="1">
    <source>
        <dbReference type="EMBL" id="KOF85851.1"/>
    </source>
</evidence>
<protein>
    <submittedName>
        <fullName evidence="1">Uncharacterized protein</fullName>
    </submittedName>
</protein>
<proteinExistence type="predicted"/>
<dbReference type="EMBL" id="KQ418789">
    <property type="protein sequence ID" value="KOF85851.1"/>
    <property type="molecule type" value="Genomic_DNA"/>
</dbReference>
<sequence>MIKAVNSGKLEKFQENSSALPLHTKRHLHPTNKSLSLSLSLFLSLSLPSLLNPTCDSAPIVQSFALKATVFHSLMPGRSIWSNSNRKMVLLVPMSKVRQGGSILCPSISILTCSFAAR</sequence>
<gene>
    <name evidence="1" type="ORF">OCBIM_22019621mg</name>
</gene>
<dbReference type="AlphaFoldDB" id="A0A0L8H984"/>
<accession>A0A0L8H984</accession>
<organism evidence="1">
    <name type="scientific">Octopus bimaculoides</name>
    <name type="common">California two-spotted octopus</name>
    <dbReference type="NCBI Taxonomy" id="37653"/>
    <lineage>
        <taxon>Eukaryota</taxon>
        <taxon>Metazoa</taxon>
        <taxon>Spiralia</taxon>
        <taxon>Lophotrochozoa</taxon>
        <taxon>Mollusca</taxon>
        <taxon>Cephalopoda</taxon>
        <taxon>Coleoidea</taxon>
        <taxon>Octopodiformes</taxon>
        <taxon>Octopoda</taxon>
        <taxon>Incirrata</taxon>
        <taxon>Octopodidae</taxon>
        <taxon>Octopus</taxon>
    </lineage>
</organism>